<protein>
    <submittedName>
        <fullName evidence="1">Uncharacterized protein</fullName>
    </submittedName>
</protein>
<gene>
    <name evidence="1" type="ORF">BU16DRAFT_519161</name>
</gene>
<reference evidence="1" key="1">
    <citation type="journal article" date="2020" name="Stud. Mycol.">
        <title>101 Dothideomycetes genomes: a test case for predicting lifestyles and emergence of pathogens.</title>
        <authorList>
            <person name="Haridas S."/>
            <person name="Albert R."/>
            <person name="Binder M."/>
            <person name="Bloem J."/>
            <person name="Labutti K."/>
            <person name="Salamov A."/>
            <person name="Andreopoulos B."/>
            <person name="Baker S."/>
            <person name="Barry K."/>
            <person name="Bills G."/>
            <person name="Bluhm B."/>
            <person name="Cannon C."/>
            <person name="Castanera R."/>
            <person name="Culley D."/>
            <person name="Daum C."/>
            <person name="Ezra D."/>
            <person name="Gonzalez J."/>
            <person name="Henrissat B."/>
            <person name="Kuo A."/>
            <person name="Liang C."/>
            <person name="Lipzen A."/>
            <person name="Lutzoni F."/>
            <person name="Magnuson J."/>
            <person name="Mondo S."/>
            <person name="Nolan M."/>
            <person name="Ohm R."/>
            <person name="Pangilinan J."/>
            <person name="Park H.-J."/>
            <person name="Ramirez L."/>
            <person name="Alfaro M."/>
            <person name="Sun H."/>
            <person name="Tritt A."/>
            <person name="Yoshinaga Y."/>
            <person name="Zwiers L.-H."/>
            <person name="Turgeon B."/>
            <person name="Goodwin S."/>
            <person name="Spatafora J."/>
            <person name="Crous P."/>
            <person name="Grigoriev I."/>
        </authorList>
    </citation>
    <scope>NUCLEOTIDE SEQUENCE</scope>
    <source>
        <strain evidence="1">CBS 269.34</strain>
    </source>
</reference>
<dbReference type="AlphaFoldDB" id="A0A6A6QC95"/>
<dbReference type="OrthoDB" id="5149635at2759"/>
<keyword evidence="2" id="KW-1185">Reference proteome</keyword>
<name>A0A6A6QC95_9PEZI</name>
<dbReference type="Proteomes" id="UP000799750">
    <property type="component" value="Unassembled WGS sequence"/>
</dbReference>
<proteinExistence type="predicted"/>
<evidence type="ECO:0000313" key="1">
    <source>
        <dbReference type="EMBL" id="KAF2489273.1"/>
    </source>
</evidence>
<dbReference type="EMBL" id="MU004199">
    <property type="protein sequence ID" value="KAF2489273.1"/>
    <property type="molecule type" value="Genomic_DNA"/>
</dbReference>
<organism evidence="1 2">
    <name type="scientific">Lophium mytilinum</name>
    <dbReference type="NCBI Taxonomy" id="390894"/>
    <lineage>
        <taxon>Eukaryota</taxon>
        <taxon>Fungi</taxon>
        <taxon>Dikarya</taxon>
        <taxon>Ascomycota</taxon>
        <taxon>Pezizomycotina</taxon>
        <taxon>Dothideomycetes</taxon>
        <taxon>Pleosporomycetidae</taxon>
        <taxon>Mytilinidiales</taxon>
        <taxon>Mytilinidiaceae</taxon>
        <taxon>Lophium</taxon>
    </lineage>
</organism>
<accession>A0A6A6QC95</accession>
<evidence type="ECO:0000313" key="2">
    <source>
        <dbReference type="Proteomes" id="UP000799750"/>
    </source>
</evidence>
<sequence length="294" mass="33181">MFQDNFITFGQRGGYYFGCESKQCHGSTPKKLRDVLESDDTTEVYHVTLGAASSFLITYKAKGGSVKIQSDGLPIHLETFLSERDRYDRYARDLRNIRVTLGPENSSWYATDGKSWMWQNLPRNLESALHSQKSSAGSWTSPPRIVALGADSDFLLITENNAAFWSLNQYRTLRKMIQFSKTQVSGISAIKDVVLHSYRYQCFVAESSNGTLISENVPPHSQRDIDAFRQALKVAAERKLYRTPSRASPPLQATLRREWTDHARQTGDDLAREIKLKMKVNVSISAGSIARLFG</sequence>